<feature type="transmembrane region" description="Helical" evidence="1">
    <location>
        <begin position="42"/>
        <end position="62"/>
    </location>
</feature>
<evidence type="ECO:0000313" key="3">
    <source>
        <dbReference type="Proteomes" id="UP001152173"/>
    </source>
</evidence>
<comment type="caution">
    <text evidence="2">The sequence shown here is derived from an EMBL/GenBank/DDBJ whole genome shotgun (WGS) entry which is preliminary data.</text>
</comment>
<feature type="transmembrane region" description="Helical" evidence="1">
    <location>
        <begin position="99"/>
        <end position="123"/>
    </location>
</feature>
<keyword evidence="1" id="KW-0472">Membrane</keyword>
<reference evidence="2" key="1">
    <citation type="submission" date="2022-05" db="EMBL/GenBank/DDBJ databases">
        <authorList>
            <person name="Colautti A."/>
            <person name="Iacumin L."/>
        </authorList>
    </citation>
    <scope>NUCLEOTIDE SEQUENCE</scope>
    <source>
        <strain evidence="2">SK 55</strain>
    </source>
</reference>
<keyword evidence="1" id="KW-1133">Transmembrane helix</keyword>
<evidence type="ECO:0000313" key="2">
    <source>
        <dbReference type="EMBL" id="MCZ8538101.1"/>
    </source>
</evidence>
<feature type="transmembrane region" description="Helical" evidence="1">
    <location>
        <begin position="195"/>
        <end position="216"/>
    </location>
</feature>
<feature type="transmembrane region" description="Helical" evidence="1">
    <location>
        <begin position="156"/>
        <end position="175"/>
    </location>
</feature>
<evidence type="ECO:0000256" key="1">
    <source>
        <dbReference type="SAM" id="Phobius"/>
    </source>
</evidence>
<dbReference type="EMBL" id="JAMKBJ010000012">
    <property type="protein sequence ID" value="MCZ8538101.1"/>
    <property type="molecule type" value="Genomic_DNA"/>
</dbReference>
<dbReference type="Proteomes" id="UP001152173">
    <property type="component" value="Unassembled WGS sequence"/>
</dbReference>
<feature type="transmembrane region" description="Helical" evidence="1">
    <location>
        <begin position="74"/>
        <end position="93"/>
    </location>
</feature>
<keyword evidence="1" id="KW-0812">Transmembrane</keyword>
<proteinExistence type="predicted"/>
<name>A0A9X3LJG4_9BACL</name>
<keyword evidence="3" id="KW-1185">Reference proteome</keyword>
<gene>
    <name evidence="2" type="ORF">M9R32_12970</name>
</gene>
<sequence length="355" mass="41156">MVAKRLSRNQVILFTFLVLILLSNFALYRTPSIPISINDETQWVVLGSLIDLAIIAPIIILFLTRHKGITLKRFIPLMAIGLIASNFFIPKMYFQHLQIIAYIGIAYEIILFGMELFLVVLLIRHISAIRRDTKNSDYPWLFAFPAAVKKRVGDHVLIRILISEMIMLVYAFGSWRNKQVAESNSFTLHKNSSVIAFYAMLIHAIVFESIGFHWFLHEKSFLLSIVLLILNIYTVVYFIGEIQAIRLNPLRFHKDGLSVSLGLTKKIFIPYVDIKQHQWGKALIPSKETLEFIANDLEKQPPHVILTFYKPLEATMFMGMKKEFTHVAIRVDEPERLKSKFEEQMVKWSVENHHE</sequence>
<dbReference type="RefSeq" id="WP_269927169.1">
    <property type="nucleotide sequence ID" value="NZ_JAMKBJ010000012.1"/>
</dbReference>
<protein>
    <submittedName>
        <fullName evidence="2">Beta-carotene 15,15'-monooxygenase</fullName>
    </submittedName>
</protein>
<accession>A0A9X3LJG4</accession>
<dbReference type="AlphaFoldDB" id="A0A9X3LJG4"/>
<feature type="transmembrane region" description="Helical" evidence="1">
    <location>
        <begin position="221"/>
        <end position="240"/>
    </location>
</feature>
<organism evidence="2 3">
    <name type="scientific">Paenisporosarcina quisquiliarum</name>
    <dbReference type="NCBI Taxonomy" id="365346"/>
    <lineage>
        <taxon>Bacteria</taxon>
        <taxon>Bacillati</taxon>
        <taxon>Bacillota</taxon>
        <taxon>Bacilli</taxon>
        <taxon>Bacillales</taxon>
        <taxon>Caryophanaceae</taxon>
        <taxon>Paenisporosarcina</taxon>
    </lineage>
</organism>